<dbReference type="Gene3D" id="1.10.150.240">
    <property type="entry name" value="Putative phosphatase, domain 2"/>
    <property type="match status" value="1"/>
</dbReference>
<organism evidence="1 2">
    <name type="scientific">Nepenthes gracilis</name>
    <name type="common">Slender pitcher plant</name>
    <dbReference type="NCBI Taxonomy" id="150966"/>
    <lineage>
        <taxon>Eukaryota</taxon>
        <taxon>Viridiplantae</taxon>
        <taxon>Streptophyta</taxon>
        <taxon>Embryophyta</taxon>
        <taxon>Tracheophyta</taxon>
        <taxon>Spermatophyta</taxon>
        <taxon>Magnoliopsida</taxon>
        <taxon>eudicotyledons</taxon>
        <taxon>Gunneridae</taxon>
        <taxon>Pentapetalae</taxon>
        <taxon>Caryophyllales</taxon>
        <taxon>Nepenthaceae</taxon>
        <taxon>Nepenthes</taxon>
    </lineage>
</organism>
<keyword evidence="2" id="KW-1185">Reference proteome</keyword>
<accession>A0AAD3XYS8</accession>
<proteinExistence type="predicted"/>
<gene>
    <name evidence="1" type="ORF">Nepgr_022828</name>
</gene>
<dbReference type="Gene3D" id="3.40.50.1000">
    <property type="entry name" value="HAD superfamily/HAD-like"/>
    <property type="match status" value="1"/>
</dbReference>
<dbReference type="InterPro" id="IPR023198">
    <property type="entry name" value="PGP-like_dom2"/>
</dbReference>
<dbReference type="GO" id="GO:0016787">
    <property type="term" value="F:hydrolase activity"/>
    <property type="evidence" value="ECO:0007669"/>
    <property type="project" value="InterPro"/>
</dbReference>
<dbReference type="EMBL" id="BSYO01000022">
    <property type="protein sequence ID" value="GMH20986.1"/>
    <property type="molecule type" value="Genomic_DNA"/>
</dbReference>
<dbReference type="SUPFAM" id="SSF56784">
    <property type="entry name" value="HAD-like"/>
    <property type="match status" value="1"/>
</dbReference>
<protein>
    <recommendedName>
        <fullName evidence="3">Haloacid dehalogenase-like hydrolase domain-containing protein</fullName>
    </recommendedName>
</protein>
<dbReference type="PANTHER" id="PTHR42896">
    <property type="entry name" value="XYLULOSE-1,5-BISPHOSPHATE (XUBP) PHOSPHATASE"/>
    <property type="match status" value="1"/>
</dbReference>
<dbReference type="InterPro" id="IPR044999">
    <property type="entry name" value="CbbY-like"/>
</dbReference>
<dbReference type="Proteomes" id="UP001279734">
    <property type="component" value="Unassembled WGS sequence"/>
</dbReference>
<dbReference type="PANTHER" id="PTHR42896:SF3">
    <property type="entry name" value="PROTEIN, PUTATIVE, EXPRESSED-RELATED"/>
    <property type="match status" value="1"/>
</dbReference>
<evidence type="ECO:0000313" key="2">
    <source>
        <dbReference type="Proteomes" id="UP001279734"/>
    </source>
</evidence>
<sequence length="369" mass="40089">MDATAYSFLCNLGYSSLILKANTNKLSPNNQKANRYCVSTSPSKFKICPRIRNSVPFIASSSHPASPEHGQSEELAILLEVDGVLMDAYHSGNRQAFNVAFQKLGLDCAKWTEPIYSDLFRKGVGDEERMLVMYFNRIGWPTSLPTSEKEAFMRRILVEKEQALGDFVMSKSVPLRPGVEKFIDDACSEGIPVVVLTTSSELGEEIARASVEKLGHERISKIKIVGNEEVQKSLYSQFVLGQASFSGLGEELANEANEAVASDKKRVAEEVASLLKLRVDINAGSAKSMQKTVAALRAGAEHTGVPVHNCVLITGNYSGVAAADIIGLCCIVLRSSLTSRAEFPSAKAVMDGFGDVDLTISNLRRKLCS</sequence>
<reference evidence="1" key="1">
    <citation type="submission" date="2023-05" db="EMBL/GenBank/DDBJ databases">
        <title>Nepenthes gracilis genome sequencing.</title>
        <authorList>
            <person name="Fukushima K."/>
        </authorList>
    </citation>
    <scope>NUCLEOTIDE SEQUENCE</scope>
    <source>
        <strain evidence="1">SING2019-196</strain>
    </source>
</reference>
<dbReference type="InterPro" id="IPR023214">
    <property type="entry name" value="HAD_sf"/>
</dbReference>
<comment type="caution">
    <text evidence="1">The sequence shown here is derived from an EMBL/GenBank/DDBJ whole genome shotgun (WGS) entry which is preliminary data.</text>
</comment>
<evidence type="ECO:0000313" key="1">
    <source>
        <dbReference type="EMBL" id="GMH20986.1"/>
    </source>
</evidence>
<dbReference type="InterPro" id="IPR036412">
    <property type="entry name" value="HAD-like_sf"/>
</dbReference>
<dbReference type="AlphaFoldDB" id="A0AAD3XYS8"/>
<evidence type="ECO:0008006" key="3">
    <source>
        <dbReference type="Google" id="ProtNLM"/>
    </source>
</evidence>
<name>A0AAD3XYS8_NEPGR</name>